<dbReference type="InterPro" id="IPR010099">
    <property type="entry name" value="SDR39U1"/>
</dbReference>
<dbReference type="NCBIfam" id="TIGR01777">
    <property type="entry name" value="yfcH"/>
    <property type="match status" value="1"/>
</dbReference>
<accession>A0A2S0HXN6</accession>
<feature type="domain" description="DUF1731" evidence="3">
    <location>
        <begin position="253"/>
        <end position="299"/>
    </location>
</feature>
<dbReference type="Pfam" id="PF08338">
    <property type="entry name" value="DUF1731"/>
    <property type="match status" value="1"/>
</dbReference>
<dbReference type="Proteomes" id="UP000238442">
    <property type="component" value="Chromosome"/>
</dbReference>
<keyword evidence="5" id="KW-1185">Reference proteome</keyword>
<name>A0A2S0HXN6_9FLAO</name>
<dbReference type="InterPro" id="IPR013549">
    <property type="entry name" value="DUF1731"/>
</dbReference>
<dbReference type="Gene3D" id="3.40.50.720">
    <property type="entry name" value="NAD(P)-binding Rossmann-like Domain"/>
    <property type="match status" value="1"/>
</dbReference>
<dbReference type="SUPFAM" id="SSF51735">
    <property type="entry name" value="NAD(P)-binding Rossmann-fold domains"/>
    <property type="match status" value="1"/>
</dbReference>
<sequence>MKVLITGATGLIGSRLAKACLEKGYEVNYLTTSKEKVDSENGSQGFYWNPKKGELDAEALTDVSVIFHLAGASISKRWTQSYRKTIIESRTNTADLLYKALQNKTHTVEHFISASGIGIYPASYTNLYTEDSNEQNPAFLGEVVRVWEKAADQFESLGISVTKVRTGLVLAKDGGALPEIARPIKMWVGAPLGSGKQWQSWIHIEDMIRIYMFIMEEHLEGTFNAVAPNPVTNARLTKTIANILQKPLWLPNIPSWVLRLILGDMSKLILEGQLVSSEKIEKHGFTFYYTKLENTLQDLLKK</sequence>
<dbReference type="RefSeq" id="WP_105216617.1">
    <property type="nucleotide sequence ID" value="NZ_CP027062.1"/>
</dbReference>
<dbReference type="PANTHER" id="PTHR11092:SF0">
    <property type="entry name" value="EPIMERASE FAMILY PROTEIN SDR39U1"/>
    <property type="match status" value="1"/>
</dbReference>
<evidence type="ECO:0000259" key="3">
    <source>
        <dbReference type="Pfam" id="PF08338"/>
    </source>
</evidence>
<feature type="domain" description="NAD-dependent epimerase/dehydratase" evidence="2">
    <location>
        <begin position="3"/>
        <end position="219"/>
    </location>
</feature>
<gene>
    <name evidence="4" type="ORF">C5O00_09400</name>
</gene>
<dbReference type="Pfam" id="PF01370">
    <property type="entry name" value="Epimerase"/>
    <property type="match status" value="1"/>
</dbReference>
<dbReference type="KEGG" id="aue:C5O00_09400"/>
<evidence type="ECO:0000256" key="1">
    <source>
        <dbReference type="ARBA" id="ARBA00009353"/>
    </source>
</evidence>
<dbReference type="OrthoDB" id="9801773at2"/>
<proteinExistence type="inferred from homology"/>
<evidence type="ECO:0000259" key="2">
    <source>
        <dbReference type="Pfam" id="PF01370"/>
    </source>
</evidence>
<reference evidence="4 5" key="1">
    <citation type="submission" date="2018-02" db="EMBL/GenBank/DDBJ databases">
        <title>Genomic analysis of the strain RR4-38 isolated from a seawater recirculating aquaculture system.</title>
        <authorList>
            <person name="Kim Y.-S."/>
            <person name="Jang Y.H."/>
            <person name="Kim K.-H."/>
        </authorList>
    </citation>
    <scope>NUCLEOTIDE SEQUENCE [LARGE SCALE GENOMIC DNA]</scope>
    <source>
        <strain evidence="4 5">RR4-38</strain>
    </source>
</reference>
<dbReference type="InterPro" id="IPR001509">
    <property type="entry name" value="Epimerase_deHydtase"/>
</dbReference>
<dbReference type="AlphaFoldDB" id="A0A2S0HXN6"/>
<evidence type="ECO:0000313" key="5">
    <source>
        <dbReference type="Proteomes" id="UP000238442"/>
    </source>
</evidence>
<protein>
    <submittedName>
        <fullName evidence="4">TIGR01777 family protein</fullName>
    </submittedName>
</protein>
<dbReference type="PANTHER" id="PTHR11092">
    <property type="entry name" value="SUGAR NUCLEOTIDE EPIMERASE RELATED"/>
    <property type="match status" value="1"/>
</dbReference>
<evidence type="ECO:0000313" key="4">
    <source>
        <dbReference type="EMBL" id="AVI51376.1"/>
    </source>
</evidence>
<dbReference type="InterPro" id="IPR036291">
    <property type="entry name" value="NAD(P)-bd_dom_sf"/>
</dbReference>
<comment type="similarity">
    <text evidence="1">Belongs to the NAD(P)-dependent epimerase/dehydratase family. SDR39U1 subfamily.</text>
</comment>
<organism evidence="4 5">
    <name type="scientific">Pukyongia salina</name>
    <dbReference type="NCBI Taxonomy" id="2094025"/>
    <lineage>
        <taxon>Bacteria</taxon>
        <taxon>Pseudomonadati</taxon>
        <taxon>Bacteroidota</taxon>
        <taxon>Flavobacteriia</taxon>
        <taxon>Flavobacteriales</taxon>
        <taxon>Flavobacteriaceae</taxon>
        <taxon>Pukyongia</taxon>
    </lineage>
</organism>
<dbReference type="EMBL" id="CP027062">
    <property type="protein sequence ID" value="AVI51376.1"/>
    <property type="molecule type" value="Genomic_DNA"/>
</dbReference>